<evidence type="ECO:0000313" key="4">
    <source>
        <dbReference type="EMBL" id="PRR78046.1"/>
    </source>
</evidence>
<organism evidence="4 5">
    <name type="scientific">Clostridium liquoris</name>
    <dbReference type="NCBI Taxonomy" id="1289519"/>
    <lineage>
        <taxon>Bacteria</taxon>
        <taxon>Bacillati</taxon>
        <taxon>Bacillota</taxon>
        <taxon>Clostridia</taxon>
        <taxon>Eubacteriales</taxon>
        <taxon>Clostridiaceae</taxon>
        <taxon>Clostridium</taxon>
    </lineage>
</organism>
<evidence type="ECO:0000256" key="2">
    <source>
        <dbReference type="ARBA" id="ARBA00005806"/>
    </source>
</evidence>
<name>A0A2T0B2F6_9CLOT</name>
<keyword evidence="5" id="KW-1185">Reference proteome</keyword>
<dbReference type="OrthoDB" id="1881272at2"/>
<dbReference type="PANTHER" id="PTHR30548:SF2">
    <property type="entry name" value="2-HYDROXYACYL-COA DEHYDRATASE,D-COMPONENT"/>
    <property type="match status" value="1"/>
</dbReference>
<reference evidence="4 5" key="1">
    <citation type="submission" date="2018-03" db="EMBL/GenBank/DDBJ databases">
        <title>Genome sequence of Clostridium liquoris DSM 100320.</title>
        <authorList>
            <person name="Poehlein A."/>
            <person name="Daniel R."/>
        </authorList>
    </citation>
    <scope>NUCLEOTIDE SEQUENCE [LARGE SCALE GENOMIC DNA]</scope>
    <source>
        <strain evidence="4 5">DSM 100320</strain>
    </source>
</reference>
<comment type="cofactor">
    <cofactor evidence="1">
        <name>[4Fe-4S] cluster</name>
        <dbReference type="ChEBI" id="CHEBI:49883"/>
    </cofactor>
</comment>
<dbReference type="GO" id="GO:0051536">
    <property type="term" value="F:iron-sulfur cluster binding"/>
    <property type="evidence" value="ECO:0007669"/>
    <property type="project" value="UniProtKB-KW"/>
</dbReference>
<evidence type="ECO:0000256" key="1">
    <source>
        <dbReference type="ARBA" id="ARBA00001966"/>
    </source>
</evidence>
<dbReference type="GO" id="GO:0016836">
    <property type="term" value="F:hydro-lyase activity"/>
    <property type="evidence" value="ECO:0007669"/>
    <property type="project" value="UniProtKB-ARBA"/>
</dbReference>
<evidence type="ECO:0000313" key="5">
    <source>
        <dbReference type="Proteomes" id="UP000239706"/>
    </source>
</evidence>
<gene>
    <name evidence="4" type="ORF">CLLI_19660</name>
</gene>
<accession>A0A2T0B2F6</accession>
<comment type="caution">
    <text evidence="4">The sequence shown here is derived from an EMBL/GenBank/DDBJ whole genome shotgun (WGS) entry which is preliminary data.</text>
</comment>
<keyword evidence="3" id="KW-0408">Iron</keyword>
<dbReference type="RefSeq" id="WP_106064045.1">
    <property type="nucleotide sequence ID" value="NZ_PVXO01000052.1"/>
</dbReference>
<dbReference type="AlphaFoldDB" id="A0A2T0B2F6"/>
<keyword evidence="3" id="KW-0411">Iron-sulfur</keyword>
<dbReference type="Proteomes" id="UP000239706">
    <property type="component" value="Unassembled WGS sequence"/>
</dbReference>
<dbReference type="Pfam" id="PF06050">
    <property type="entry name" value="HGD-D"/>
    <property type="match status" value="1"/>
</dbReference>
<protein>
    <submittedName>
        <fullName evidence="4">2-hydroxyglutaryl-CoA dehydratase, D-component</fullName>
    </submittedName>
</protein>
<proteinExistence type="inferred from homology"/>
<sequence>MNDMQHKQIESVNSILNKEFPHMPMSYFLTVWQEYWNKKTNPDIPNIVVMDMGIPDIYIRALELNTHYIFGGSYQENSVTQEIFPQISDPIVKSAFSLLVSEYNPQQKQLTVVMPVHNITARKALSFLSEAGFNVLSAEQNIFLSKEISDEFIDEQNEIWYTLQQTVQKAVAPKKLLQYAEAINGAYHALVKLEESNCPTFLTSFIRQTYYMVSDLEKWSMEVRHIAEKSSPKTENQSLLLTGSPILFPNTKLLSILQSLGLEKYQNHCAVPRPCIYDDLLNSKDMHINSLYSKLHEIHYWAVNQDISHSFIVNADEIKHSSGVIYHLLKGQLSYAYEAEQIEKICIDNGIPFVLIETDYTDADTEQIRIRLEAFTELIMQSSAS</sequence>
<dbReference type="InterPro" id="IPR010327">
    <property type="entry name" value="FldB/FldC_alpha/beta"/>
</dbReference>
<comment type="similarity">
    <text evidence="2">Belongs to the FldB/FldC dehydratase alpha/beta subunit family.</text>
</comment>
<dbReference type="PANTHER" id="PTHR30548">
    <property type="entry name" value="2-HYDROXYGLUTARYL-COA DEHYDRATASE, D-COMPONENT-RELATED"/>
    <property type="match status" value="1"/>
</dbReference>
<evidence type="ECO:0000256" key="3">
    <source>
        <dbReference type="ARBA" id="ARBA00023014"/>
    </source>
</evidence>
<keyword evidence="3" id="KW-0479">Metal-binding</keyword>
<dbReference type="EMBL" id="PVXO01000052">
    <property type="protein sequence ID" value="PRR78046.1"/>
    <property type="molecule type" value="Genomic_DNA"/>
</dbReference>
<dbReference type="Gene3D" id="3.40.50.11900">
    <property type="match status" value="1"/>
</dbReference>